<evidence type="ECO:0000313" key="2">
    <source>
        <dbReference type="Proteomes" id="UP000032568"/>
    </source>
</evidence>
<proteinExistence type="predicted"/>
<dbReference type="RefSeq" id="WP_044831029.1">
    <property type="nucleotide sequence ID" value="NZ_CP059736.1"/>
</dbReference>
<name>A0AAF0C6K5_9GAMM</name>
<dbReference type="Proteomes" id="UP000032568">
    <property type="component" value="Chromosome pTact"/>
</dbReference>
<protein>
    <submittedName>
        <fullName evidence="1">Uncharacterized protein</fullName>
    </submittedName>
</protein>
<reference evidence="1 2" key="1">
    <citation type="journal article" date="2015" name="Genome Announc.">
        <title>Draft Genome Sequences of Marine Isolates of Thalassomonas viridans and Thalassomonas actiniarum.</title>
        <authorList>
            <person name="Olonade I."/>
            <person name="van Zyl L.J."/>
            <person name="Trindade M."/>
        </authorList>
    </citation>
    <scope>NUCLEOTIDE SEQUENCE [LARGE SCALE GENOMIC DNA]</scope>
    <source>
        <strain evidence="1 2">A5K-106</strain>
    </source>
</reference>
<evidence type="ECO:0000313" key="1">
    <source>
        <dbReference type="EMBL" id="WDE02175.1"/>
    </source>
</evidence>
<reference evidence="1 2" key="2">
    <citation type="journal article" date="2022" name="Mar. Drugs">
        <title>Bioassay-Guided Fractionation Leads to the Detection of Cholic Acid Generated by the Rare Thalassomonas sp.</title>
        <authorList>
            <person name="Pheiffer F."/>
            <person name="Schneider Y.K."/>
            <person name="Hansen E.H."/>
            <person name="Andersen J.H."/>
            <person name="Isaksson J."/>
            <person name="Busche T."/>
            <person name="R C."/>
            <person name="Kalinowski J."/>
            <person name="Zyl L.V."/>
            <person name="Trindade M."/>
        </authorList>
    </citation>
    <scope>NUCLEOTIDE SEQUENCE [LARGE SCALE GENOMIC DNA]</scope>
    <source>
        <strain evidence="1 2">A5K-106</strain>
    </source>
</reference>
<organism evidence="1 2">
    <name type="scientific">Thalassomonas actiniarum</name>
    <dbReference type="NCBI Taxonomy" id="485447"/>
    <lineage>
        <taxon>Bacteria</taxon>
        <taxon>Pseudomonadati</taxon>
        <taxon>Pseudomonadota</taxon>
        <taxon>Gammaproteobacteria</taxon>
        <taxon>Alteromonadales</taxon>
        <taxon>Colwelliaceae</taxon>
        <taxon>Thalassomonas</taxon>
    </lineage>
</organism>
<dbReference type="AlphaFoldDB" id="A0AAF0C6K5"/>
<accession>A0AAF0C6K5</accession>
<keyword evidence="2" id="KW-1185">Reference proteome</keyword>
<dbReference type="KEGG" id="tact:SG35_030940"/>
<sequence>MPKNSEKGLQTLMDKIVDGVQDFTTTTVNSYTGDIRGMLKDDASGKIDFKKLFEESDKKDSSIKLVMSSEYSLDGDANLYRDSSEELRPDIKAAHDEAVQTAREMKADLFKLIFEAIKK</sequence>
<gene>
    <name evidence="1" type="ORF">SG35_030940</name>
</gene>
<dbReference type="EMBL" id="CP059736">
    <property type="protein sequence ID" value="WDE02175.1"/>
    <property type="molecule type" value="Genomic_DNA"/>
</dbReference>